<reference evidence="7 8" key="1">
    <citation type="submission" date="2020-02" db="EMBL/GenBank/DDBJ databases">
        <title>Draft genome sequence of Haematococcus lacustris strain NIES-144.</title>
        <authorList>
            <person name="Morimoto D."/>
            <person name="Nakagawa S."/>
            <person name="Yoshida T."/>
            <person name="Sawayama S."/>
        </authorList>
    </citation>
    <scope>NUCLEOTIDE SEQUENCE [LARGE SCALE GENOMIC DNA]</scope>
    <source>
        <strain evidence="7 8">NIES-144</strain>
    </source>
</reference>
<evidence type="ECO:0000256" key="6">
    <source>
        <dbReference type="SAM" id="Phobius"/>
    </source>
</evidence>
<dbReference type="AlphaFoldDB" id="A0A699YNN0"/>
<dbReference type="CDD" id="cd00340">
    <property type="entry name" value="GSH_Peroxidase"/>
    <property type="match status" value="1"/>
</dbReference>
<name>A0A699YNN0_HAELA</name>
<dbReference type="EMBL" id="BLLF01000416">
    <property type="protein sequence ID" value="GFH11590.1"/>
    <property type="molecule type" value="Genomic_DNA"/>
</dbReference>
<keyword evidence="3 4" id="KW-0560">Oxidoreductase</keyword>
<dbReference type="PROSITE" id="PS51355">
    <property type="entry name" value="GLUTATHIONE_PEROXID_3"/>
    <property type="match status" value="1"/>
</dbReference>
<dbReference type="GO" id="GO:0006979">
    <property type="term" value="P:response to oxidative stress"/>
    <property type="evidence" value="ECO:0007669"/>
    <property type="project" value="InterPro"/>
</dbReference>
<dbReference type="PANTHER" id="PTHR11592">
    <property type="entry name" value="GLUTATHIONE PEROXIDASE"/>
    <property type="match status" value="1"/>
</dbReference>
<evidence type="ECO:0000256" key="4">
    <source>
        <dbReference type="RuleBase" id="RU000499"/>
    </source>
</evidence>
<evidence type="ECO:0000256" key="5">
    <source>
        <dbReference type="SAM" id="MobiDB-lite"/>
    </source>
</evidence>
<feature type="compositionally biased region" description="Pro residues" evidence="5">
    <location>
        <begin position="238"/>
        <end position="249"/>
    </location>
</feature>
<dbReference type="PANTHER" id="PTHR11592:SF132">
    <property type="entry name" value="GLUTATHIONE PEROXIDASE 7, CHLOROPLASTIC-RELATED"/>
    <property type="match status" value="1"/>
</dbReference>
<evidence type="ECO:0000313" key="8">
    <source>
        <dbReference type="Proteomes" id="UP000485058"/>
    </source>
</evidence>
<keyword evidence="6" id="KW-0812">Transmembrane</keyword>
<evidence type="ECO:0000256" key="3">
    <source>
        <dbReference type="ARBA" id="ARBA00023002"/>
    </source>
</evidence>
<feature type="compositionally biased region" description="Pro residues" evidence="5">
    <location>
        <begin position="153"/>
        <end position="166"/>
    </location>
</feature>
<dbReference type="PROSITE" id="PS00763">
    <property type="entry name" value="GLUTATHIONE_PEROXID_2"/>
    <property type="match status" value="1"/>
</dbReference>
<feature type="compositionally biased region" description="Polar residues" evidence="5">
    <location>
        <begin position="206"/>
        <end position="215"/>
    </location>
</feature>
<feature type="compositionally biased region" description="Basic and acidic residues" evidence="5">
    <location>
        <begin position="186"/>
        <end position="197"/>
    </location>
</feature>
<gene>
    <name evidence="7" type="ORF">HaLaN_07111</name>
</gene>
<comment type="caution">
    <text evidence="7">The sequence shown here is derived from an EMBL/GenBank/DDBJ whole genome shotgun (WGS) entry which is preliminary data.</text>
</comment>
<dbReference type="Gene3D" id="3.40.30.10">
    <property type="entry name" value="Glutaredoxin"/>
    <property type="match status" value="1"/>
</dbReference>
<proteinExistence type="inferred from homology"/>
<dbReference type="InterPro" id="IPR029760">
    <property type="entry name" value="GPX_CS"/>
</dbReference>
<dbReference type="FunFam" id="3.40.30.10:FF:000010">
    <property type="entry name" value="Glutathione peroxidase"/>
    <property type="match status" value="1"/>
</dbReference>
<keyword evidence="6" id="KW-0472">Membrane</keyword>
<feature type="region of interest" description="Disordered" evidence="5">
    <location>
        <begin position="53"/>
        <end position="99"/>
    </location>
</feature>
<feature type="compositionally biased region" description="Basic and acidic residues" evidence="5">
    <location>
        <begin position="67"/>
        <end position="84"/>
    </location>
</feature>
<dbReference type="InterPro" id="IPR000889">
    <property type="entry name" value="Glutathione_peroxidase"/>
</dbReference>
<dbReference type="SUPFAM" id="SSF52833">
    <property type="entry name" value="Thioredoxin-like"/>
    <property type="match status" value="1"/>
</dbReference>
<keyword evidence="6" id="KW-1133">Transmembrane helix</keyword>
<evidence type="ECO:0000313" key="7">
    <source>
        <dbReference type="EMBL" id="GFH11590.1"/>
    </source>
</evidence>
<dbReference type="PRINTS" id="PR01011">
    <property type="entry name" value="GLUTPROXDASE"/>
</dbReference>
<feature type="transmembrane region" description="Helical" evidence="6">
    <location>
        <begin position="25"/>
        <end position="47"/>
    </location>
</feature>
<evidence type="ECO:0000256" key="1">
    <source>
        <dbReference type="ARBA" id="ARBA00006926"/>
    </source>
</evidence>
<keyword evidence="8" id="KW-1185">Reference proteome</keyword>
<keyword evidence="2 4" id="KW-0575">Peroxidase</keyword>
<dbReference type="Proteomes" id="UP000485058">
    <property type="component" value="Unassembled WGS sequence"/>
</dbReference>
<comment type="similarity">
    <text evidence="1 4">Belongs to the glutathione peroxidase family.</text>
</comment>
<organism evidence="7 8">
    <name type="scientific">Haematococcus lacustris</name>
    <name type="common">Green alga</name>
    <name type="synonym">Haematococcus pluvialis</name>
    <dbReference type="NCBI Taxonomy" id="44745"/>
    <lineage>
        <taxon>Eukaryota</taxon>
        <taxon>Viridiplantae</taxon>
        <taxon>Chlorophyta</taxon>
        <taxon>core chlorophytes</taxon>
        <taxon>Chlorophyceae</taxon>
        <taxon>CS clade</taxon>
        <taxon>Chlamydomonadales</taxon>
        <taxon>Haematococcaceae</taxon>
        <taxon>Haematococcus</taxon>
    </lineage>
</organism>
<sequence length="467" mass="50693">MAPRALLPTHQQANPRARVKQRRQFALRLVILTILLLCASFALFGHLRGRKLPARGSSTPDMLPQDDQSHSDSRHADVQGDKRSYTAPDILTQRGAAPRLDTKHSLGAVLRQPQAAQVHAPGNDVGQLSAQLKAALLNTRTLTEVHAPGQGHPVPPPSPAVQPPVQSPALLTQPAEQPRQQSVNTAEDKHAVEHASHDLQVPEATPQHTTASVQPPSAEPTVPTHVTDETLPTHSSSQPPPAPPLVTPPASAPVSLYNMTATDIDGVVHHLSEWAGQVMLIVNLASKCGYTDSNYKGLQATYNKYSRFGFTILGFPCNQFGQQEPGSEAEIKSFCTSTYDVTFPLFSKVDVNGPNAHPLFKYLKAHAPEADGGGGGTRPGQDIGWNFFKFLVDKDGNVVKRFDQMWTTSVIETEAAVQTSWHTQPPAWLCICFVPPLLFFDTMSIQASVSRSWLSQNNRGSGGYQAR</sequence>
<dbReference type="InterPro" id="IPR036249">
    <property type="entry name" value="Thioredoxin-like_sf"/>
</dbReference>
<dbReference type="Pfam" id="PF00255">
    <property type="entry name" value="GSHPx"/>
    <property type="match status" value="1"/>
</dbReference>
<accession>A0A699YNN0</accession>
<protein>
    <recommendedName>
        <fullName evidence="4">Glutathione peroxidase</fullName>
    </recommendedName>
</protein>
<evidence type="ECO:0000256" key="2">
    <source>
        <dbReference type="ARBA" id="ARBA00022559"/>
    </source>
</evidence>
<feature type="region of interest" description="Disordered" evidence="5">
    <location>
        <begin position="146"/>
        <end position="249"/>
    </location>
</feature>
<dbReference type="GO" id="GO:0004601">
    <property type="term" value="F:peroxidase activity"/>
    <property type="evidence" value="ECO:0007669"/>
    <property type="project" value="UniProtKB-KW"/>
</dbReference>
<feature type="compositionally biased region" description="Polar residues" evidence="5">
    <location>
        <begin position="174"/>
        <end position="185"/>
    </location>
</feature>